<dbReference type="PROSITE" id="PS51257">
    <property type="entry name" value="PROKAR_LIPOPROTEIN"/>
    <property type="match status" value="1"/>
</dbReference>
<proteinExistence type="predicted"/>
<dbReference type="AlphaFoldDB" id="A0A0K1XEF4"/>
<organism evidence="1 2">
    <name type="scientific">Thiopseudomonas alkaliphila</name>
    <dbReference type="NCBI Taxonomy" id="1697053"/>
    <lineage>
        <taxon>Bacteria</taxon>
        <taxon>Pseudomonadati</taxon>
        <taxon>Pseudomonadota</taxon>
        <taxon>Gammaproteobacteria</taxon>
        <taxon>Pseudomonadales</taxon>
        <taxon>Pseudomonadaceae</taxon>
        <taxon>Thiopseudomonas</taxon>
    </lineage>
</organism>
<keyword evidence="2" id="KW-1185">Reference proteome</keyword>
<protein>
    <recommendedName>
        <fullName evidence="3">Lipoprotein</fullName>
    </recommendedName>
</protein>
<name>A0A0K1XEF4_9GAMM</name>
<gene>
    <name evidence="1" type="ORF">AKN88_06555</name>
</gene>
<evidence type="ECO:0000313" key="2">
    <source>
        <dbReference type="Proteomes" id="UP000063953"/>
    </source>
</evidence>
<evidence type="ECO:0008006" key="3">
    <source>
        <dbReference type="Google" id="ProtNLM"/>
    </source>
</evidence>
<reference evidence="1 2" key="1">
    <citation type="journal article" date="2015" name="Genome Announc.">
        <title>Genome Sequences of Oblitimonas alkaliphila gen. nov. sp. nov. (Proposed), a Novel Bacterium of the Pseudomonadaceae Family.</title>
        <authorList>
            <person name="Lauer A.C."/>
            <person name="Nicholson A.C."/>
            <person name="Humrighouse B.W."/>
            <person name="Emery B."/>
            <person name="Drobish A."/>
            <person name="Juieng P."/>
            <person name="Loparev V."/>
            <person name="McQuiston J.R."/>
        </authorList>
    </citation>
    <scope>NUCLEOTIDE SEQUENCE [LARGE SCALE GENOMIC DNA]</scope>
    <source>
        <strain evidence="1 2">E5571</strain>
    </source>
</reference>
<sequence>MLMIKWLGQCFVLLGLISVLSVTGCLSRHSILTPTQFSQVLPAFNYKAYYLTYTDNQQQEMHASLVIKQDVTHNNSEWLIFNPLGMPLARKQLTDKGWANKGFIAPNTQMDHWLEVMLFSLTDEKSLSQNYPQAIHSLKTRYLGSEYIITYQPNIITIDWNNGNKLHMKEAL</sequence>
<dbReference type="EMBL" id="CP012365">
    <property type="protein sequence ID" value="AKX59624.1"/>
    <property type="molecule type" value="Genomic_DNA"/>
</dbReference>
<evidence type="ECO:0000313" key="1">
    <source>
        <dbReference type="EMBL" id="AKX59624.1"/>
    </source>
</evidence>
<accession>A0A0K1XEF4</accession>
<dbReference type="Proteomes" id="UP000063953">
    <property type="component" value="Chromosome"/>
</dbReference>